<gene>
    <name evidence="1" type="ORF">DM01DRAFT_21973</name>
</gene>
<keyword evidence="2" id="KW-1185">Reference proteome</keyword>
<sequence length="150" mass="17397">MRKKKKKMSTYWEFQTQAMHNQAMQERNGIVQHMGAHGGTPGLGTGHQREREEMPVAKRCMGLEGRELSDHFMCEGLQLKGHVIYRQQWAGHRSTQQNLVHGQDKLAREEGRRHASWQSRARRRIKLGQQEHGDHLFSIAHQPTIEVEKG</sequence>
<dbReference type="Proteomes" id="UP000242146">
    <property type="component" value="Unassembled WGS sequence"/>
</dbReference>
<dbReference type="AlphaFoldDB" id="A0A1X2GT67"/>
<proteinExistence type="predicted"/>
<reference evidence="1 2" key="1">
    <citation type="submission" date="2016-07" db="EMBL/GenBank/DDBJ databases">
        <title>Pervasive Adenine N6-methylation of Active Genes in Fungi.</title>
        <authorList>
            <consortium name="DOE Joint Genome Institute"/>
            <person name="Mondo S.J."/>
            <person name="Dannebaum R.O."/>
            <person name="Kuo R.C."/>
            <person name="Labutti K."/>
            <person name="Haridas S."/>
            <person name="Kuo A."/>
            <person name="Salamov A."/>
            <person name="Ahrendt S.R."/>
            <person name="Lipzen A."/>
            <person name="Sullivan W."/>
            <person name="Andreopoulos W.B."/>
            <person name="Clum A."/>
            <person name="Lindquist E."/>
            <person name="Daum C."/>
            <person name="Ramamoorthy G.K."/>
            <person name="Gryganskyi A."/>
            <person name="Culley D."/>
            <person name="Magnuson J.K."/>
            <person name="James T.Y."/>
            <person name="O'Malley M.A."/>
            <person name="Stajich J.E."/>
            <person name="Spatafora J.W."/>
            <person name="Visel A."/>
            <person name="Grigoriev I.V."/>
        </authorList>
    </citation>
    <scope>NUCLEOTIDE SEQUENCE [LARGE SCALE GENOMIC DNA]</scope>
    <source>
        <strain evidence="1 2">NRRL 3301</strain>
    </source>
</reference>
<evidence type="ECO:0000313" key="2">
    <source>
        <dbReference type="Proteomes" id="UP000242146"/>
    </source>
</evidence>
<accession>A0A1X2GT67</accession>
<name>A0A1X2GT67_9FUNG</name>
<evidence type="ECO:0000313" key="1">
    <source>
        <dbReference type="EMBL" id="ORX60684.1"/>
    </source>
</evidence>
<organism evidence="1 2">
    <name type="scientific">Hesseltinella vesiculosa</name>
    <dbReference type="NCBI Taxonomy" id="101127"/>
    <lineage>
        <taxon>Eukaryota</taxon>
        <taxon>Fungi</taxon>
        <taxon>Fungi incertae sedis</taxon>
        <taxon>Mucoromycota</taxon>
        <taxon>Mucoromycotina</taxon>
        <taxon>Mucoromycetes</taxon>
        <taxon>Mucorales</taxon>
        <taxon>Cunninghamellaceae</taxon>
        <taxon>Hesseltinella</taxon>
    </lineage>
</organism>
<dbReference type="EMBL" id="MCGT01000004">
    <property type="protein sequence ID" value="ORX60684.1"/>
    <property type="molecule type" value="Genomic_DNA"/>
</dbReference>
<protein>
    <submittedName>
        <fullName evidence="1">Uncharacterized protein</fullName>
    </submittedName>
</protein>
<comment type="caution">
    <text evidence="1">The sequence shown here is derived from an EMBL/GenBank/DDBJ whole genome shotgun (WGS) entry which is preliminary data.</text>
</comment>